<dbReference type="AlphaFoldDB" id="A0A8S9HQF3"/>
<sequence length="162" mass="18074">MDHRSVQPLLPAPLNRSELCHDHIHGHLPAAIKPLQSTLHFQRRIFPATTSPSNSSLTSSHRNANDREGSPRWLMVLSCSVLVRLLLERRDRARTTTNPSLSHCLLLRHGLQLAMPAPERPAFLTATSLSLLNHRITPSPLSSVIVGIIGIYSHEKRNDLTN</sequence>
<gene>
    <name evidence="1" type="ORF">F2Q70_00016244</name>
</gene>
<proteinExistence type="predicted"/>
<name>A0A8S9HQF3_BRACR</name>
<evidence type="ECO:0000313" key="1">
    <source>
        <dbReference type="EMBL" id="KAF2560595.1"/>
    </source>
</evidence>
<protein>
    <submittedName>
        <fullName evidence="1">Uncharacterized protein</fullName>
    </submittedName>
</protein>
<comment type="caution">
    <text evidence="1">The sequence shown here is derived from an EMBL/GenBank/DDBJ whole genome shotgun (WGS) entry which is preliminary data.</text>
</comment>
<dbReference type="EMBL" id="QGKY02001250">
    <property type="protein sequence ID" value="KAF2560595.1"/>
    <property type="molecule type" value="Genomic_DNA"/>
</dbReference>
<accession>A0A8S9HQF3</accession>
<organism evidence="1">
    <name type="scientific">Brassica cretica</name>
    <name type="common">Mustard</name>
    <dbReference type="NCBI Taxonomy" id="69181"/>
    <lineage>
        <taxon>Eukaryota</taxon>
        <taxon>Viridiplantae</taxon>
        <taxon>Streptophyta</taxon>
        <taxon>Embryophyta</taxon>
        <taxon>Tracheophyta</taxon>
        <taxon>Spermatophyta</taxon>
        <taxon>Magnoliopsida</taxon>
        <taxon>eudicotyledons</taxon>
        <taxon>Gunneridae</taxon>
        <taxon>Pentapetalae</taxon>
        <taxon>rosids</taxon>
        <taxon>malvids</taxon>
        <taxon>Brassicales</taxon>
        <taxon>Brassicaceae</taxon>
        <taxon>Brassiceae</taxon>
        <taxon>Brassica</taxon>
    </lineage>
</organism>
<reference evidence="1" key="1">
    <citation type="submission" date="2019-12" db="EMBL/GenBank/DDBJ databases">
        <title>Genome sequencing and annotation of Brassica cretica.</title>
        <authorList>
            <person name="Studholme D.J."/>
            <person name="Sarris P.F."/>
        </authorList>
    </citation>
    <scope>NUCLEOTIDE SEQUENCE</scope>
    <source>
        <strain evidence="1">PFS-102/07</strain>
        <tissue evidence="1">Leaf</tissue>
    </source>
</reference>